<proteinExistence type="inferred from homology"/>
<dbReference type="InterPro" id="IPR036291">
    <property type="entry name" value="NAD(P)-bd_dom_sf"/>
</dbReference>
<dbReference type="Proteomes" id="UP000038010">
    <property type="component" value="Unassembled WGS sequence"/>
</dbReference>
<comment type="caution">
    <text evidence="5">The sequence shown here is derived from an EMBL/GenBank/DDBJ whole genome shotgun (WGS) entry which is preliminary data.</text>
</comment>
<gene>
    <name evidence="5" type="ORF">AB675_3557</name>
</gene>
<dbReference type="GeneID" id="28735497"/>
<accession>A0A0N0NLZ1</accession>
<keyword evidence="2" id="KW-0521">NADP</keyword>
<dbReference type="AlphaFoldDB" id="A0A0N0NLZ1"/>
<dbReference type="GO" id="GO:0019433">
    <property type="term" value="P:triglyceride catabolic process"/>
    <property type="evidence" value="ECO:0007669"/>
    <property type="project" value="TreeGrafter"/>
</dbReference>
<dbReference type="InterPro" id="IPR020904">
    <property type="entry name" value="Sc_DH/Rdtase_CS"/>
</dbReference>
<keyword evidence="6" id="KW-1185">Reference proteome</keyword>
<dbReference type="GO" id="GO:0005783">
    <property type="term" value="C:endoplasmic reticulum"/>
    <property type="evidence" value="ECO:0007669"/>
    <property type="project" value="TreeGrafter"/>
</dbReference>
<reference evidence="5 6" key="1">
    <citation type="submission" date="2015-06" db="EMBL/GenBank/DDBJ databases">
        <title>Draft genome of the ant-associated black yeast Phialophora attae CBS 131958.</title>
        <authorList>
            <person name="Moreno L.F."/>
            <person name="Stielow B.J."/>
            <person name="de Hoog S."/>
            <person name="Vicente V.A."/>
            <person name="Weiss V.A."/>
            <person name="de Vries M."/>
            <person name="Cruz L.M."/>
            <person name="Souza E.M."/>
        </authorList>
    </citation>
    <scope>NUCLEOTIDE SEQUENCE [LARGE SCALE GENOMIC DNA]</scope>
    <source>
        <strain evidence="5 6">CBS 131958</strain>
    </source>
</reference>
<dbReference type="RefSeq" id="XP_017999562.1">
    <property type="nucleotide sequence ID" value="XM_018143617.1"/>
</dbReference>
<dbReference type="STRING" id="1664694.A0A0N0NLZ1"/>
<dbReference type="GO" id="GO:0000140">
    <property type="term" value="F:acylglycerone-phosphate reductase (NADP+) activity"/>
    <property type="evidence" value="ECO:0007669"/>
    <property type="project" value="TreeGrafter"/>
</dbReference>
<evidence type="ECO:0000256" key="4">
    <source>
        <dbReference type="RuleBase" id="RU000363"/>
    </source>
</evidence>
<dbReference type="PANTHER" id="PTHR44169:SF6">
    <property type="entry name" value="NADPH-DEPENDENT 1-ACYLDIHYDROXYACETONE PHOSPHATE REDUCTASE"/>
    <property type="match status" value="1"/>
</dbReference>
<dbReference type="EMBL" id="LFJN01000014">
    <property type="protein sequence ID" value="KPI39599.1"/>
    <property type="molecule type" value="Genomic_DNA"/>
</dbReference>
<dbReference type="Pfam" id="PF00106">
    <property type="entry name" value="adh_short"/>
    <property type="match status" value="1"/>
</dbReference>
<evidence type="ECO:0000256" key="1">
    <source>
        <dbReference type="ARBA" id="ARBA00006484"/>
    </source>
</evidence>
<evidence type="ECO:0000313" key="5">
    <source>
        <dbReference type="EMBL" id="KPI39599.1"/>
    </source>
</evidence>
<protein>
    <submittedName>
        <fullName evidence="5">NADPH-dependent 1-acyldihydroxyacetone phosphate</fullName>
    </submittedName>
</protein>
<sequence>MTRTVLLTGCSDGSLGSALALAFHKAGLKVYATARNPQKLTKMEEAGIETKILDVLDSASIAACVSAIPQLDILFNNAGGGYSTPYADIDIAKAKELFDLNTWSYVAVTQAFLPLLLESKGIVVNNTSVVSAGNMPFGSAYNASKAATAMFSDTARLELEPFGVRVIDLKTASTASNFAQTHMAPAKVKESSIYYPARVPVEKAMRSVADDTHLLGAADKYAEQVVKGVMKPAPSKTLWLGKGASVVHIMQHLPWWATDYVWRQIAQMSLVRRDLAGKQK</sequence>
<dbReference type="VEuPathDB" id="FungiDB:AB675_3557"/>
<evidence type="ECO:0000313" key="6">
    <source>
        <dbReference type="Proteomes" id="UP000038010"/>
    </source>
</evidence>
<evidence type="ECO:0000256" key="3">
    <source>
        <dbReference type="ARBA" id="ARBA00023002"/>
    </source>
</evidence>
<name>A0A0N0NLZ1_9EURO</name>
<comment type="similarity">
    <text evidence="1 4">Belongs to the short-chain dehydrogenases/reductases (SDR) family.</text>
</comment>
<dbReference type="GO" id="GO:0006654">
    <property type="term" value="P:phosphatidic acid biosynthetic process"/>
    <property type="evidence" value="ECO:0007669"/>
    <property type="project" value="TreeGrafter"/>
</dbReference>
<dbReference type="PROSITE" id="PS00061">
    <property type="entry name" value="ADH_SHORT"/>
    <property type="match status" value="1"/>
</dbReference>
<dbReference type="Gene3D" id="3.40.50.720">
    <property type="entry name" value="NAD(P)-binding Rossmann-like Domain"/>
    <property type="match status" value="1"/>
</dbReference>
<dbReference type="GO" id="GO:0005811">
    <property type="term" value="C:lipid droplet"/>
    <property type="evidence" value="ECO:0007669"/>
    <property type="project" value="TreeGrafter"/>
</dbReference>
<dbReference type="PANTHER" id="PTHR44169">
    <property type="entry name" value="NADPH-DEPENDENT 1-ACYLDIHYDROXYACETONE PHOSPHATE REDUCTASE"/>
    <property type="match status" value="1"/>
</dbReference>
<organism evidence="5 6">
    <name type="scientific">Cyphellophora attinorum</name>
    <dbReference type="NCBI Taxonomy" id="1664694"/>
    <lineage>
        <taxon>Eukaryota</taxon>
        <taxon>Fungi</taxon>
        <taxon>Dikarya</taxon>
        <taxon>Ascomycota</taxon>
        <taxon>Pezizomycotina</taxon>
        <taxon>Eurotiomycetes</taxon>
        <taxon>Chaetothyriomycetidae</taxon>
        <taxon>Chaetothyriales</taxon>
        <taxon>Cyphellophoraceae</taxon>
        <taxon>Cyphellophora</taxon>
    </lineage>
</organism>
<dbReference type="InterPro" id="IPR002347">
    <property type="entry name" value="SDR_fam"/>
</dbReference>
<keyword evidence="3" id="KW-0560">Oxidoreductase</keyword>
<dbReference type="PRINTS" id="PR00080">
    <property type="entry name" value="SDRFAMILY"/>
</dbReference>
<dbReference type="GO" id="GO:0004806">
    <property type="term" value="F:triacylglycerol lipase activity"/>
    <property type="evidence" value="ECO:0007669"/>
    <property type="project" value="TreeGrafter"/>
</dbReference>
<evidence type="ECO:0000256" key="2">
    <source>
        <dbReference type="ARBA" id="ARBA00022857"/>
    </source>
</evidence>
<dbReference type="SUPFAM" id="SSF51735">
    <property type="entry name" value="NAD(P)-binding Rossmann-fold domains"/>
    <property type="match status" value="1"/>
</dbReference>
<dbReference type="OrthoDB" id="2102561at2759"/>
<dbReference type="PRINTS" id="PR00081">
    <property type="entry name" value="GDHRDH"/>
</dbReference>